<evidence type="ECO:0000256" key="5">
    <source>
        <dbReference type="ARBA" id="ARBA00023015"/>
    </source>
</evidence>
<evidence type="ECO:0000256" key="1">
    <source>
        <dbReference type="ARBA" id="ARBA00005322"/>
    </source>
</evidence>
<evidence type="ECO:0000313" key="9">
    <source>
        <dbReference type="Proteomes" id="UP000009226"/>
    </source>
</evidence>
<dbReference type="GO" id="GO:0044781">
    <property type="term" value="P:bacterial-type flagellum organization"/>
    <property type="evidence" value="ECO:0007669"/>
    <property type="project" value="UniProtKB-KW"/>
</dbReference>
<evidence type="ECO:0000256" key="6">
    <source>
        <dbReference type="ARBA" id="ARBA00023163"/>
    </source>
</evidence>
<dbReference type="InterPro" id="IPR035890">
    <property type="entry name" value="Anti-sigma-28_factor_FlgM_sf"/>
</dbReference>
<dbReference type="RefSeq" id="WP_013810403.1">
    <property type="nucleotide sequence ID" value="NC_015565.1"/>
</dbReference>
<name>F6B8B1_DESCC</name>
<dbReference type="AlphaFoldDB" id="F6B8B1"/>
<dbReference type="GO" id="GO:0045892">
    <property type="term" value="P:negative regulation of DNA-templated transcription"/>
    <property type="evidence" value="ECO:0007669"/>
    <property type="project" value="InterPro"/>
</dbReference>
<feature type="domain" description="Anti-sigma-28 factor FlgM C-terminal" evidence="7">
    <location>
        <begin position="37"/>
        <end position="91"/>
    </location>
</feature>
<keyword evidence="8" id="KW-0969">Cilium</keyword>
<evidence type="ECO:0000256" key="4">
    <source>
        <dbReference type="ARBA" id="ARBA00022795"/>
    </source>
</evidence>
<evidence type="ECO:0000256" key="2">
    <source>
        <dbReference type="ARBA" id="ARBA00017823"/>
    </source>
</evidence>
<evidence type="ECO:0000313" key="8">
    <source>
        <dbReference type="EMBL" id="AEF94675.1"/>
    </source>
</evidence>
<dbReference type="InterPro" id="IPR031316">
    <property type="entry name" value="FlgM_C"/>
</dbReference>
<organism evidence="8 9">
    <name type="scientific">Desulfotomaculum nigrificans (strain DSM 14880 / VKM B-2319 / CO-1-SRB)</name>
    <name type="common">Desulfotomaculum carboxydivorans</name>
    <dbReference type="NCBI Taxonomy" id="868595"/>
    <lineage>
        <taxon>Bacteria</taxon>
        <taxon>Bacillati</taxon>
        <taxon>Bacillota</taxon>
        <taxon>Clostridia</taxon>
        <taxon>Eubacteriales</taxon>
        <taxon>Desulfotomaculaceae</taxon>
        <taxon>Desulfotomaculum</taxon>
    </lineage>
</organism>
<dbReference type="KEGG" id="dca:Desca_1830"/>
<accession>F6B8B1</accession>
<proteinExistence type="inferred from homology"/>
<dbReference type="SUPFAM" id="SSF101498">
    <property type="entry name" value="Anti-sigma factor FlgM"/>
    <property type="match status" value="1"/>
</dbReference>
<dbReference type="HOGENOM" id="CLU_169011_3_3_9"/>
<keyword evidence="6" id="KW-0804">Transcription</keyword>
<dbReference type="InterPro" id="IPR007412">
    <property type="entry name" value="FlgM"/>
</dbReference>
<evidence type="ECO:0000256" key="3">
    <source>
        <dbReference type="ARBA" id="ARBA00022491"/>
    </source>
</evidence>
<keyword evidence="4" id="KW-1005">Bacterial flagellum biogenesis</keyword>
<dbReference type="eggNOG" id="COG2747">
    <property type="taxonomic scope" value="Bacteria"/>
</dbReference>
<dbReference type="STRING" id="868595.Desca_1830"/>
<dbReference type="EMBL" id="CP002736">
    <property type="protein sequence ID" value="AEF94675.1"/>
    <property type="molecule type" value="Genomic_DNA"/>
</dbReference>
<keyword evidence="3" id="KW-0678">Repressor</keyword>
<gene>
    <name evidence="8" type="ordered locus">Desca_1830</name>
</gene>
<evidence type="ECO:0000259" key="7">
    <source>
        <dbReference type="Pfam" id="PF04316"/>
    </source>
</evidence>
<keyword evidence="9" id="KW-1185">Reference proteome</keyword>
<sequence>MKISGYKPTGEIFKAYQQNKIDKTKSPKASGGTVQTDSLELSPEARAKQEIQAKLKEIPEVREDLVNRLKKEIQNGTYKPDASKIADGIIQERLLDKEI</sequence>
<dbReference type="Proteomes" id="UP000009226">
    <property type="component" value="Chromosome"/>
</dbReference>
<protein>
    <recommendedName>
        <fullName evidence="2">Negative regulator of flagellin synthesis</fullName>
    </recommendedName>
</protein>
<keyword evidence="8" id="KW-0282">Flagellum</keyword>
<keyword evidence="8" id="KW-0966">Cell projection</keyword>
<dbReference type="Pfam" id="PF04316">
    <property type="entry name" value="FlgM"/>
    <property type="match status" value="1"/>
</dbReference>
<comment type="similarity">
    <text evidence="1">Belongs to the FlgM family.</text>
</comment>
<keyword evidence="5" id="KW-0805">Transcription regulation</keyword>
<dbReference type="NCBIfam" id="TIGR03824">
    <property type="entry name" value="FlgM_jcvi"/>
    <property type="match status" value="1"/>
</dbReference>
<reference evidence="8 9" key="1">
    <citation type="submission" date="2011-05" db="EMBL/GenBank/DDBJ databases">
        <title>Complete sequence of Desulfotomaculum carboxydivorans CO-1-SRB.</title>
        <authorList>
            <consortium name="US DOE Joint Genome Institute"/>
            <person name="Lucas S."/>
            <person name="Han J."/>
            <person name="Lapidus A."/>
            <person name="Cheng J.-F."/>
            <person name="Goodwin L."/>
            <person name="Pitluck S."/>
            <person name="Peters L."/>
            <person name="Mikhailova N."/>
            <person name="Lu M."/>
            <person name="Han C."/>
            <person name="Tapia R."/>
            <person name="Land M."/>
            <person name="Hauser L."/>
            <person name="Kyrpides N."/>
            <person name="Ivanova N."/>
            <person name="Pagani I."/>
            <person name="Stams A."/>
            <person name="Plugge C."/>
            <person name="Muyzer G."/>
            <person name="Kuever J."/>
            <person name="Parshina S."/>
            <person name="Ivanova A."/>
            <person name="Nazina T."/>
            <person name="Woyke T."/>
        </authorList>
    </citation>
    <scope>NUCLEOTIDE SEQUENCE [LARGE SCALE GENOMIC DNA]</scope>
    <source>
        <strain evidence="9">DSM 14880 / VKM B-2319 / CO-1-SRB</strain>
    </source>
</reference>